<sequence>MESYNSVSVYPYDPTKGVQYKIYTLEGLAYPISALSDRKDPSIYFTIARALILRSFQFFPMCDPKYIQDRESTGKNLNMFYYNPLVLRVFDTLLGKKDVIIWQNKESIDVWYPVSGIDLGETNQAFQRYGVQISEEPILEQKEVESKQQIGLYVIGGEANLQWSKLQEAVIAGRLINYDLVAVKQLKDDTLNQAKALILTGSFSSDSSQNKEEIGETYEELKALMKRNQALKVIGFGSAFQLLANMNDGAIFEQAQLIPNNKLSFLGRLMLNFQGNYYPLQHVMSSKKLQELSTANILVFSEKEGILVFSSEKILAFAGHPDYNQAFMQELVISDYFKRYHIDPEMNEISHLKAQQTTFEGVFRPEIDDQSWAWEYIEKWFSQ</sequence>
<organism evidence="1 2">
    <name type="scientific">Halteria grandinella</name>
    <dbReference type="NCBI Taxonomy" id="5974"/>
    <lineage>
        <taxon>Eukaryota</taxon>
        <taxon>Sar</taxon>
        <taxon>Alveolata</taxon>
        <taxon>Ciliophora</taxon>
        <taxon>Intramacronucleata</taxon>
        <taxon>Spirotrichea</taxon>
        <taxon>Stichotrichia</taxon>
        <taxon>Sporadotrichida</taxon>
        <taxon>Halteriidae</taxon>
        <taxon>Halteria</taxon>
    </lineage>
</organism>
<evidence type="ECO:0000313" key="2">
    <source>
        <dbReference type="Proteomes" id="UP000785679"/>
    </source>
</evidence>
<dbReference type="SUPFAM" id="SSF52317">
    <property type="entry name" value="Class I glutamine amidotransferase-like"/>
    <property type="match status" value="1"/>
</dbReference>
<proteinExistence type="predicted"/>
<dbReference type="InterPro" id="IPR029062">
    <property type="entry name" value="Class_I_gatase-like"/>
</dbReference>
<comment type="caution">
    <text evidence="1">The sequence shown here is derived from an EMBL/GenBank/DDBJ whole genome shotgun (WGS) entry which is preliminary data.</text>
</comment>
<reference evidence="1" key="1">
    <citation type="submission" date="2019-06" db="EMBL/GenBank/DDBJ databases">
        <authorList>
            <person name="Zheng W."/>
        </authorList>
    </citation>
    <scope>NUCLEOTIDE SEQUENCE</scope>
    <source>
        <strain evidence="1">QDHG01</strain>
    </source>
</reference>
<name>A0A8J8P3Z9_HALGN</name>
<protein>
    <submittedName>
        <fullName evidence="1">Uncharacterized protein</fullName>
    </submittedName>
</protein>
<evidence type="ECO:0000313" key="1">
    <source>
        <dbReference type="EMBL" id="TNV85196.1"/>
    </source>
</evidence>
<dbReference type="EMBL" id="RRYP01002047">
    <property type="protein sequence ID" value="TNV85196.1"/>
    <property type="molecule type" value="Genomic_DNA"/>
</dbReference>
<gene>
    <name evidence="1" type="ORF">FGO68_gene4837</name>
</gene>
<dbReference type="AlphaFoldDB" id="A0A8J8P3Z9"/>
<dbReference type="Proteomes" id="UP000785679">
    <property type="component" value="Unassembled WGS sequence"/>
</dbReference>
<accession>A0A8J8P3Z9</accession>
<keyword evidence="2" id="KW-1185">Reference proteome</keyword>